<dbReference type="RefSeq" id="WP_092036416.1">
    <property type="nucleotide sequence ID" value="NZ_FOOK01000006.1"/>
</dbReference>
<gene>
    <name evidence="1" type="ORF">SAMN04488025_10618</name>
</gene>
<accession>A0A1I2LSH5</accession>
<keyword evidence="2" id="KW-1185">Reference proteome</keyword>
<dbReference type="OrthoDB" id="2988227at2"/>
<proteinExistence type="predicted"/>
<dbReference type="STRING" id="201973.SAMN04488025_10618"/>
<protein>
    <submittedName>
        <fullName evidence="1">Uncharacterized protein</fullName>
    </submittedName>
</protein>
<evidence type="ECO:0000313" key="1">
    <source>
        <dbReference type="EMBL" id="SFF82382.1"/>
    </source>
</evidence>
<organism evidence="1 2">
    <name type="scientific">Planifilum fulgidum</name>
    <dbReference type="NCBI Taxonomy" id="201973"/>
    <lineage>
        <taxon>Bacteria</taxon>
        <taxon>Bacillati</taxon>
        <taxon>Bacillota</taxon>
        <taxon>Bacilli</taxon>
        <taxon>Bacillales</taxon>
        <taxon>Thermoactinomycetaceae</taxon>
        <taxon>Planifilum</taxon>
    </lineage>
</organism>
<dbReference type="Proteomes" id="UP000198661">
    <property type="component" value="Unassembled WGS sequence"/>
</dbReference>
<sequence length="263" mass="31577">MDEEIDRWLMFTYWGSYLKENYMEVGLNVTEVLMRHWGKVRRLDGYAFNDDEALRNLDSIDEVRNEVLTDRDRYELYYVTFFNPTVEEEIYVNRLCVNDTLLRVEDYDNLKFFQTEDAEINVQRTQALVNLFTEVAGLPSLEELWMIDGDRNAYMGKPAYLYRPEPLYERVEDTVETKKTKEEVIRLVEEFEAHVPREWVIDYLQDRLGAESAGDMEDGKIRVLFYDRELTKNKMGNTRKFLRTFERHVDEYLLQKGIRLYKG</sequence>
<reference evidence="1 2" key="1">
    <citation type="submission" date="2016-10" db="EMBL/GenBank/DDBJ databases">
        <authorList>
            <person name="de Groot N.N."/>
        </authorList>
    </citation>
    <scope>NUCLEOTIDE SEQUENCE [LARGE SCALE GENOMIC DNA]</scope>
    <source>
        <strain evidence="1 2">DSM 44945</strain>
    </source>
</reference>
<dbReference type="EMBL" id="FOOK01000006">
    <property type="protein sequence ID" value="SFF82382.1"/>
    <property type="molecule type" value="Genomic_DNA"/>
</dbReference>
<evidence type="ECO:0000313" key="2">
    <source>
        <dbReference type="Proteomes" id="UP000198661"/>
    </source>
</evidence>
<name>A0A1I2LSH5_9BACL</name>
<dbReference type="AlphaFoldDB" id="A0A1I2LSH5"/>